<feature type="transmembrane region" description="Helical" evidence="1">
    <location>
        <begin position="129"/>
        <end position="149"/>
    </location>
</feature>
<gene>
    <name evidence="2" type="ORF">C7K25_05745</name>
</gene>
<keyword evidence="1" id="KW-0472">Membrane</keyword>
<evidence type="ECO:0008006" key="4">
    <source>
        <dbReference type="Google" id="ProtNLM"/>
    </source>
</evidence>
<dbReference type="InterPro" id="IPR046283">
    <property type="entry name" value="DUF6320"/>
</dbReference>
<feature type="transmembrane region" description="Helical" evidence="1">
    <location>
        <begin position="161"/>
        <end position="182"/>
    </location>
</feature>
<feature type="transmembrane region" description="Helical" evidence="1">
    <location>
        <begin position="74"/>
        <end position="93"/>
    </location>
</feature>
<keyword evidence="3" id="KW-1185">Reference proteome</keyword>
<sequence>MARCEACNVEIEGSWAHCPLCGNVVTGSPAPSPLPAIPLSFSRRRILRALFLISLAIILASFAAQLFFSHEFANIGVARSIWLGLTALWLVVLTAARKRRNLAKSTVYLVILVSLICVYWDFLTGWHGWALTYTVPILCASAIVALLVTVRLMRIESGEHIVYSGLTVLLGLLPIGFVAFGWVTTPWPSIICGALSLVALVIIQVFGGRAVRRELGKRLHL</sequence>
<reference evidence="2" key="2">
    <citation type="journal article" date="2022" name="Sci. Rep.">
        <title>In silico prediction of the enzymes involved in the degradation of the herbicide molinate by Gulosibacter molinativorax ON4T.</title>
        <authorList>
            <person name="Lopes A.R."/>
            <person name="Bunin E."/>
            <person name="Viana A.T."/>
            <person name="Froufe H."/>
            <person name="Munoz-Merida A."/>
            <person name="Pinho D."/>
            <person name="Figueiredo J."/>
            <person name="Barroso C."/>
            <person name="Vaz-Moreira I."/>
            <person name="Bellanger X."/>
            <person name="Egas C."/>
            <person name="Nunes O.C."/>
        </authorList>
    </citation>
    <scope>NUCLEOTIDE SEQUENCE</scope>
    <source>
        <strain evidence="2">ON4</strain>
    </source>
</reference>
<dbReference type="EMBL" id="PXVD01000007">
    <property type="protein sequence ID" value="MDJ1370869.1"/>
    <property type="molecule type" value="Genomic_DNA"/>
</dbReference>
<keyword evidence="1" id="KW-0812">Transmembrane</keyword>
<name>A0ABT7C6Q9_9MICO</name>
<proteinExistence type="predicted"/>
<feature type="transmembrane region" description="Helical" evidence="1">
    <location>
        <begin position="188"/>
        <end position="211"/>
    </location>
</feature>
<evidence type="ECO:0000313" key="3">
    <source>
        <dbReference type="Proteomes" id="UP001170379"/>
    </source>
</evidence>
<keyword evidence="1" id="KW-1133">Transmembrane helix</keyword>
<evidence type="ECO:0000313" key="2">
    <source>
        <dbReference type="EMBL" id="MDJ1370869.1"/>
    </source>
</evidence>
<accession>A0ABT7C6Q9</accession>
<comment type="caution">
    <text evidence="2">The sequence shown here is derived from an EMBL/GenBank/DDBJ whole genome shotgun (WGS) entry which is preliminary data.</text>
</comment>
<feature type="transmembrane region" description="Helical" evidence="1">
    <location>
        <begin position="105"/>
        <end position="123"/>
    </location>
</feature>
<dbReference type="Pfam" id="PF19845">
    <property type="entry name" value="DUF6320"/>
    <property type="match status" value="1"/>
</dbReference>
<protein>
    <recommendedName>
        <fullName evidence="4">Zinc ribbon domain-containing protein</fullName>
    </recommendedName>
</protein>
<dbReference type="Proteomes" id="UP001170379">
    <property type="component" value="Unassembled WGS sequence"/>
</dbReference>
<dbReference type="RefSeq" id="WP_026936277.1">
    <property type="nucleotide sequence ID" value="NZ_CP028426.1"/>
</dbReference>
<reference evidence="2" key="1">
    <citation type="submission" date="2018-03" db="EMBL/GenBank/DDBJ databases">
        <authorList>
            <person name="Nunes O.C."/>
            <person name="Lopes A.R."/>
            <person name="Froufe H."/>
            <person name="Munoz-Merida A."/>
            <person name="Barroso C."/>
            <person name="Egas C."/>
        </authorList>
    </citation>
    <scope>NUCLEOTIDE SEQUENCE</scope>
    <source>
        <strain evidence="2">ON4</strain>
    </source>
</reference>
<feature type="transmembrane region" description="Helical" evidence="1">
    <location>
        <begin position="49"/>
        <end position="68"/>
    </location>
</feature>
<evidence type="ECO:0000256" key="1">
    <source>
        <dbReference type="SAM" id="Phobius"/>
    </source>
</evidence>
<organism evidence="2 3">
    <name type="scientific">Gulosibacter molinativorax</name>
    <dbReference type="NCBI Taxonomy" id="256821"/>
    <lineage>
        <taxon>Bacteria</taxon>
        <taxon>Bacillati</taxon>
        <taxon>Actinomycetota</taxon>
        <taxon>Actinomycetes</taxon>
        <taxon>Micrococcales</taxon>
        <taxon>Microbacteriaceae</taxon>
        <taxon>Gulosibacter</taxon>
    </lineage>
</organism>